<feature type="transmembrane region" description="Helical" evidence="1">
    <location>
        <begin position="105"/>
        <end position="127"/>
    </location>
</feature>
<organism evidence="2 3">
    <name type="scientific">Thraustotheca clavata</name>
    <dbReference type="NCBI Taxonomy" id="74557"/>
    <lineage>
        <taxon>Eukaryota</taxon>
        <taxon>Sar</taxon>
        <taxon>Stramenopiles</taxon>
        <taxon>Oomycota</taxon>
        <taxon>Saprolegniomycetes</taxon>
        <taxon>Saprolegniales</taxon>
        <taxon>Achlyaceae</taxon>
        <taxon>Thraustotheca</taxon>
    </lineage>
</organism>
<comment type="caution">
    <text evidence="2">The sequence shown here is derived from an EMBL/GenBank/DDBJ whole genome shotgun (WGS) entry which is preliminary data.</text>
</comment>
<evidence type="ECO:0000313" key="2">
    <source>
        <dbReference type="EMBL" id="OQS02062.1"/>
    </source>
</evidence>
<evidence type="ECO:0000256" key="1">
    <source>
        <dbReference type="SAM" id="Phobius"/>
    </source>
</evidence>
<keyword evidence="1" id="KW-1133">Transmembrane helix</keyword>
<accession>A0A1V9ZVK6</accession>
<name>A0A1V9ZVK6_9STRA</name>
<keyword evidence="1" id="KW-0472">Membrane</keyword>
<protein>
    <recommendedName>
        <fullName evidence="4">Transmembrane protein</fullName>
    </recommendedName>
</protein>
<feature type="transmembrane region" description="Helical" evidence="1">
    <location>
        <begin position="325"/>
        <end position="343"/>
    </location>
</feature>
<feature type="transmembrane region" description="Helical" evidence="1">
    <location>
        <begin position="217"/>
        <end position="236"/>
    </location>
</feature>
<gene>
    <name evidence="2" type="ORF">THRCLA_05536</name>
</gene>
<reference evidence="2 3" key="1">
    <citation type="journal article" date="2014" name="Genome Biol. Evol.">
        <title>The secreted proteins of Achlya hypogyna and Thraustotheca clavata identify the ancestral oomycete secretome and reveal gene acquisitions by horizontal gene transfer.</title>
        <authorList>
            <person name="Misner I."/>
            <person name="Blouin N."/>
            <person name="Leonard G."/>
            <person name="Richards T.A."/>
            <person name="Lane C.E."/>
        </authorList>
    </citation>
    <scope>NUCLEOTIDE SEQUENCE [LARGE SCALE GENOMIC DNA]</scope>
    <source>
        <strain evidence="2 3">ATCC 34112</strain>
    </source>
</reference>
<feature type="transmembrane region" description="Helical" evidence="1">
    <location>
        <begin position="350"/>
        <end position="367"/>
    </location>
</feature>
<evidence type="ECO:0008006" key="4">
    <source>
        <dbReference type="Google" id="ProtNLM"/>
    </source>
</evidence>
<feature type="transmembrane region" description="Helical" evidence="1">
    <location>
        <begin position="35"/>
        <end position="58"/>
    </location>
</feature>
<keyword evidence="3" id="KW-1185">Reference proteome</keyword>
<evidence type="ECO:0000313" key="3">
    <source>
        <dbReference type="Proteomes" id="UP000243217"/>
    </source>
</evidence>
<sequence length="933" mass="106145">MNITTKNTSLTSLHCTSFNSEHGCEQSAWHDCGYAWLQLAPIYLFVVVWIGVGAIILWKEGSITNVFELDASKVHDRVVQGIAIALAQRKYDSEHQERFQRYVRLCAMCAEWPSFTLTPLAIAFKFTGTPWFVNVLAFYLNFVDEDWNVALTLISILVVIVLRQLRCRDEVVLERYVYPTVFDLFYIPIASTLLRMGTCPPDYQHTVLPGGITCDCVDHFGIFWAIGFIGFIALYWSALQYKMYIEPQGKTIDFHFQPSFQFVTVMARTLDPIAAILVDTMDSSRGGAMVIVFVLLIVSTLLLIYSYKSQPCIGSGRVPNNLRVVTFSSAIYTALIVLGVLMCQGSLTDLYYLIIPLPLIWIVSWHVNSKRADCYHIPGVAIHHLLEHSSEQAQTVGAIAALHMDPQNVHHRYYHRIIVQLEKLAMSSTPHCRLYAIRTLWFCHIESGVKIQEIVGKKNPINKSFWCKDSRNPSRLSFKSIVRRRSSLMDVVIAAKRRTEISSHPWDAFMNGNPDGSLSSSWLQRIVVHESRRLSNIDNKSKSQPQYHIMTIDGKNWLSQTQLPSEALGCLKRLFRNAMDVLLESSVLEDHILMEESSKFLLQWFRSGYLQLSPAQFLQLLTTICAGKWTKTMIDAAHSLFIATNNDALPVSLWLEHPFHFNLFTSTLAHKSSVTVMKCAQVIAKVLEEAEKVDSVNLFMLVTPPSTSRIHVAFHAWPNSYTVSEPLERVILSLQHLEIQQKPVDPKKLKLVETVARASAIFKSFRRENSKCLILPEPSKAILNSTEISQTITQSNRDSSFQTEPKKQLNAAVLKVMASTKKGSYRKASGVTPLRNKLTKINGGTPTHKLIFAPPVLIREVERRRNQRARLKECLERANEIKQRIKVHKYTDSYTISVEQHSRQAIIDQVRTTYAESDKAMVDDYLNTRLHII</sequence>
<feature type="transmembrane region" description="Helical" evidence="1">
    <location>
        <begin position="177"/>
        <end position="197"/>
    </location>
</feature>
<proteinExistence type="predicted"/>
<dbReference type="OrthoDB" id="70232at2759"/>
<dbReference type="EMBL" id="JNBS01001266">
    <property type="protein sequence ID" value="OQS02062.1"/>
    <property type="molecule type" value="Genomic_DNA"/>
</dbReference>
<dbReference type="Proteomes" id="UP000243217">
    <property type="component" value="Unassembled WGS sequence"/>
</dbReference>
<dbReference type="AlphaFoldDB" id="A0A1V9ZVK6"/>
<feature type="transmembrane region" description="Helical" evidence="1">
    <location>
        <begin position="286"/>
        <end position="305"/>
    </location>
</feature>
<feature type="transmembrane region" description="Helical" evidence="1">
    <location>
        <begin position="147"/>
        <end position="165"/>
    </location>
</feature>
<keyword evidence="1" id="KW-0812">Transmembrane</keyword>